<sequence>MKKNSAKKNAIKCPISINCNGKCAGWFHKECSGHSDKSFLDISKKDSKIIFKCMDCKDALQLQSNGDSSDSEDEPTGGGSKRNLNQTRNKTGPTHNVPSYAEIKKLIKTEFNDLERLIQYNSDTVNDLKAKDDTLLHENHKLKEENKSIKTRMS</sequence>
<evidence type="ECO:0008006" key="4">
    <source>
        <dbReference type="Google" id="ProtNLM"/>
    </source>
</evidence>
<evidence type="ECO:0000313" key="3">
    <source>
        <dbReference type="Proteomes" id="UP001516400"/>
    </source>
</evidence>
<evidence type="ECO:0000313" key="2">
    <source>
        <dbReference type="EMBL" id="KAL3266141.1"/>
    </source>
</evidence>
<proteinExistence type="predicted"/>
<accession>A0ABD2MJ63</accession>
<dbReference type="InterPro" id="IPR013083">
    <property type="entry name" value="Znf_RING/FYVE/PHD"/>
</dbReference>
<feature type="compositionally biased region" description="Polar residues" evidence="1">
    <location>
        <begin position="82"/>
        <end position="97"/>
    </location>
</feature>
<dbReference type="Proteomes" id="UP001516400">
    <property type="component" value="Unassembled WGS sequence"/>
</dbReference>
<keyword evidence="3" id="KW-1185">Reference proteome</keyword>
<organism evidence="2 3">
    <name type="scientific">Cryptolaemus montrouzieri</name>
    <dbReference type="NCBI Taxonomy" id="559131"/>
    <lineage>
        <taxon>Eukaryota</taxon>
        <taxon>Metazoa</taxon>
        <taxon>Ecdysozoa</taxon>
        <taxon>Arthropoda</taxon>
        <taxon>Hexapoda</taxon>
        <taxon>Insecta</taxon>
        <taxon>Pterygota</taxon>
        <taxon>Neoptera</taxon>
        <taxon>Endopterygota</taxon>
        <taxon>Coleoptera</taxon>
        <taxon>Polyphaga</taxon>
        <taxon>Cucujiformia</taxon>
        <taxon>Coccinelloidea</taxon>
        <taxon>Coccinellidae</taxon>
        <taxon>Scymninae</taxon>
        <taxon>Scymnini</taxon>
        <taxon>Cryptolaemus</taxon>
    </lineage>
</organism>
<comment type="caution">
    <text evidence="2">The sequence shown here is derived from an EMBL/GenBank/DDBJ whole genome shotgun (WGS) entry which is preliminary data.</text>
</comment>
<protein>
    <recommendedName>
        <fullName evidence="4">PHD-type domain-containing protein</fullName>
    </recommendedName>
</protein>
<reference evidence="2 3" key="1">
    <citation type="journal article" date="2021" name="BMC Biol.">
        <title>Horizontally acquired antibacterial genes associated with adaptive radiation of ladybird beetles.</title>
        <authorList>
            <person name="Li H.S."/>
            <person name="Tang X.F."/>
            <person name="Huang Y.H."/>
            <person name="Xu Z.Y."/>
            <person name="Chen M.L."/>
            <person name="Du X.Y."/>
            <person name="Qiu B.Y."/>
            <person name="Chen P.T."/>
            <person name="Zhang W."/>
            <person name="Slipinski A."/>
            <person name="Escalona H.E."/>
            <person name="Waterhouse R.M."/>
            <person name="Zwick A."/>
            <person name="Pang H."/>
        </authorList>
    </citation>
    <scope>NUCLEOTIDE SEQUENCE [LARGE SCALE GENOMIC DNA]</scope>
    <source>
        <strain evidence="2">SYSU2018</strain>
    </source>
</reference>
<evidence type="ECO:0000256" key="1">
    <source>
        <dbReference type="SAM" id="MobiDB-lite"/>
    </source>
</evidence>
<gene>
    <name evidence="2" type="ORF">HHI36_010326</name>
</gene>
<dbReference type="Gene3D" id="3.30.40.10">
    <property type="entry name" value="Zinc/RING finger domain, C3HC4 (zinc finger)"/>
    <property type="match status" value="1"/>
</dbReference>
<feature type="region of interest" description="Disordered" evidence="1">
    <location>
        <begin position="62"/>
        <end position="99"/>
    </location>
</feature>
<dbReference type="EMBL" id="JABFTP020000001">
    <property type="protein sequence ID" value="KAL3266141.1"/>
    <property type="molecule type" value="Genomic_DNA"/>
</dbReference>
<name>A0ABD2MJ63_9CUCU</name>
<dbReference type="AlphaFoldDB" id="A0ABD2MJ63"/>